<dbReference type="AlphaFoldDB" id="A0A1W1BDR2"/>
<evidence type="ECO:0000256" key="5">
    <source>
        <dbReference type="ARBA" id="ARBA00023136"/>
    </source>
</evidence>
<keyword evidence="4 6" id="KW-1133">Transmembrane helix</keyword>
<feature type="transmembrane region" description="Helical" evidence="6">
    <location>
        <begin position="7"/>
        <end position="28"/>
    </location>
</feature>
<dbReference type="SUPFAM" id="SSF160240">
    <property type="entry name" value="Cation efflux protein cytoplasmic domain-like"/>
    <property type="match status" value="1"/>
</dbReference>
<feature type="transmembrane region" description="Helical" evidence="6">
    <location>
        <begin position="76"/>
        <end position="94"/>
    </location>
</feature>
<feature type="domain" description="Cation efflux protein transmembrane" evidence="7">
    <location>
        <begin position="9"/>
        <end position="202"/>
    </location>
</feature>
<dbReference type="InterPro" id="IPR058533">
    <property type="entry name" value="Cation_efflux_TM"/>
</dbReference>
<dbReference type="InterPro" id="IPR027469">
    <property type="entry name" value="Cation_efflux_TMD_sf"/>
</dbReference>
<dbReference type="InterPro" id="IPR027470">
    <property type="entry name" value="Cation_efflux_CTD"/>
</dbReference>
<evidence type="ECO:0000256" key="4">
    <source>
        <dbReference type="ARBA" id="ARBA00022989"/>
    </source>
</evidence>
<dbReference type="Pfam" id="PF16916">
    <property type="entry name" value="ZT_dimer"/>
    <property type="match status" value="1"/>
</dbReference>
<protein>
    <submittedName>
        <fullName evidence="9">Cobalt-zinc-cadmium resistance protein</fullName>
    </submittedName>
</protein>
<feature type="transmembrane region" description="Helical" evidence="6">
    <location>
        <begin position="114"/>
        <end position="133"/>
    </location>
</feature>
<sequence>MRLEKKATVVSTSVATLLVLIKLTVGILSGSVAILASAIDSLLDLTVSLFNYFALHKAEQDPDEKFHFGKSKLEPLAAVIEGTIISMSALFILYEALIKITHPQKIEMLTESMGVMIASIAITALLVAFLNYVANKTNNMVIKADALHYKTDLFSNSAVLIAIAAVYYTGITLIDPILGIFISIYMIYSAFPILKEGILMLLDVAIPQEEIDMIEEILKNEKDINGYHYLKTRAAGSNVFISVHIVLTPDIKLYDAHLIGDKIEAKIREAFKKIEKKAHVLIHLDPYDDTQINEEEDFF</sequence>
<dbReference type="NCBIfam" id="TIGR01297">
    <property type="entry name" value="CDF"/>
    <property type="match status" value="1"/>
</dbReference>
<evidence type="ECO:0000256" key="3">
    <source>
        <dbReference type="ARBA" id="ARBA00022692"/>
    </source>
</evidence>
<dbReference type="Gene3D" id="1.20.1510.10">
    <property type="entry name" value="Cation efflux protein transmembrane domain"/>
    <property type="match status" value="1"/>
</dbReference>
<comment type="subcellular location">
    <subcellularLocation>
        <location evidence="1">Membrane</location>
        <topology evidence="1">Multi-pass membrane protein</topology>
    </subcellularLocation>
</comment>
<evidence type="ECO:0000313" key="9">
    <source>
        <dbReference type="EMBL" id="SFV51686.1"/>
    </source>
</evidence>
<dbReference type="InterPro" id="IPR050291">
    <property type="entry name" value="CDF_Transporter"/>
</dbReference>
<dbReference type="GO" id="GO:0015086">
    <property type="term" value="F:cadmium ion transmembrane transporter activity"/>
    <property type="evidence" value="ECO:0007669"/>
    <property type="project" value="TreeGrafter"/>
</dbReference>
<evidence type="ECO:0000259" key="7">
    <source>
        <dbReference type="Pfam" id="PF01545"/>
    </source>
</evidence>
<dbReference type="Pfam" id="PF01545">
    <property type="entry name" value="Cation_efflux"/>
    <property type="match status" value="1"/>
</dbReference>
<evidence type="ECO:0000256" key="2">
    <source>
        <dbReference type="ARBA" id="ARBA00022448"/>
    </source>
</evidence>
<dbReference type="SUPFAM" id="SSF161111">
    <property type="entry name" value="Cation efflux protein transmembrane domain-like"/>
    <property type="match status" value="1"/>
</dbReference>
<reference evidence="9" key="1">
    <citation type="submission" date="2016-10" db="EMBL/GenBank/DDBJ databases">
        <authorList>
            <person name="de Groot N.N."/>
        </authorList>
    </citation>
    <scope>NUCLEOTIDE SEQUENCE</scope>
</reference>
<dbReference type="GO" id="GO:0015341">
    <property type="term" value="F:zinc efflux antiporter activity"/>
    <property type="evidence" value="ECO:0007669"/>
    <property type="project" value="TreeGrafter"/>
</dbReference>
<dbReference type="GO" id="GO:0005886">
    <property type="term" value="C:plasma membrane"/>
    <property type="evidence" value="ECO:0007669"/>
    <property type="project" value="TreeGrafter"/>
</dbReference>
<dbReference type="GO" id="GO:0015093">
    <property type="term" value="F:ferrous iron transmembrane transporter activity"/>
    <property type="evidence" value="ECO:0007669"/>
    <property type="project" value="TreeGrafter"/>
</dbReference>
<keyword evidence="3 6" id="KW-0812">Transmembrane</keyword>
<accession>A0A1W1BDR2</accession>
<gene>
    <name evidence="9" type="ORF">MNB_SM-7-561</name>
</gene>
<keyword evidence="2" id="KW-0813">Transport</keyword>
<dbReference type="GO" id="GO:0006882">
    <property type="term" value="P:intracellular zinc ion homeostasis"/>
    <property type="evidence" value="ECO:0007669"/>
    <property type="project" value="TreeGrafter"/>
</dbReference>
<feature type="domain" description="Cation efflux protein cytoplasmic" evidence="8">
    <location>
        <begin position="207"/>
        <end position="287"/>
    </location>
</feature>
<evidence type="ECO:0000256" key="6">
    <source>
        <dbReference type="SAM" id="Phobius"/>
    </source>
</evidence>
<feature type="transmembrane region" description="Helical" evidence="6">
    <location>
        <begin position="34"/>
        <end position="55"/>
    </location>
</feature>
<keyword evidence="5 6" id="KW-0472">Membrane</keyword>
<dbReference type="PANTHER" id="PTHR43840">
    <property type="entry name" value="MITOCHONDRIAL METAL TRANSPORTER 1-RELATED"/>
    <property type="match status" value="1"/>
</dbReference>
<name>A0A1W1BDR2_9ZZZZ</name>
<evidence type="ECO:0000256" key="1">
    <source>
        <dbReference type="ARBA" id="ARBA00004141"/>
    </source>
</evidence>
<dbReference type="InterPro" id="IPR036837">
    <property type="entry name" value="Cation_efflux_CTD_sf"/>
</dbReference>
<feature type="transmembrane region" description="Helical" evidence="6">
    <location>
        <begin position="153"/>
        <end position="171"/>
    </location>
</feature>
<evidence type="ECO:0000259" key="8">
    <source>
        <dbReference type="Pfam" id="PF16916"/>
    </source>
</evidence>
<dbReference type="EMBL" id="FPHB01000018">
    <property type="protein sequence ID" value="SFV51686.1"/>
    <property type="molecule type" value="Genomic_DNA"/>
</dbReference>
<organism evidence="9">
    <name type="scientific">hydrothermal vent metagenome</name>
    <dbReference type="NCBI Taxonomy" id="652676"/>
    <lineage>
        <taxon>unclassified sequences</taxon>
        <taxon>metagenomes</taxon>
        <taxon>ecological metagenomes</taxon>
    </lineage>
</organism>
<dbReference type="PANTHER" id="PTHR43840:SF15">
    <property type="entry name" value="MITOCHONDRIAL METAL TRANSPORTER 1-RELATED"/>
    <property type="match status" value="1"/>
</dbReference>
<proteinExistence type="predicted"/>
<dbReference type="Gene3D" id="3.30.70.1350">
    <property type="entry name" value="Cation efflux protein, cytoplasmic domain"/>
    <property type="match status" value="1"/>
</dbReference>
<dbReference type="InterPro" id="IPR002524">
    <property type="entry name" value="Cation_efflux"/>
</dbReference>